<proteinExistence type="predicted"/>
<accession>A0A1B1BGV0</accession>
<dbReference type="OrthoDB" id="4822697at2"/>
<evidence type="ECO:0000256" key="1">
    <source>
        <dbReference type="SAM" id="SignalP"/>
    </source>
</evidence>
<gene>
    <name evidence="2" type="ORF">PA27867_0864</name>
</gene>
<name>A0A1B1BGV0_9MICO</name>
<dbReference type="RefSeq" id="WP_157109117.1">
    <property type="nucleotide sequence ID" value="NZ_CP016282.1"/>
</dbReference>
<feature type="chain" id="PRO_5008519875" description="Lipoprotein" evidence="1">
    <location>
        <begin position="27"/>
        <end position="248"/>
    </location>
</feature>
<keyword evidence="1" id="KW-0732">Signal</keyword>
<sequence precursor="true">MGIRRGWGLAGTIVAAVLLVSGCAGSAPEATPSPTHTTPPRIEDLITPTPTPTATVPATAEPVAQTVDAGVVAEGTSASASGSGPSNVAYQRQGEFAVVMNIDCSACTGTTTVTEPGRMSPFGEMAAPMSGSFLKDVFKNDPVNQTLIVLAEGPWTVTLQSWNDIPSVSGAQSGIGPAVLFLSDDVPRLTVDYAPASADDSFSGRVFTTSDSPKLFGNTEAFSEVYDVDLPGVMAIQTNGTWMVTPTP</sequence>
<organism evidence="2 3">
    <name type="scientific">Cryobacterium arcticum</name>
    <dbReference type="NCBI Taxonomy" id="670052"/>
    <lineage>
        <taxon>Bacteria</taxon>
        <taxon>Bacillati</taxon>
        <taxon>Actinomycetota</taxon>
        <taxon>Actinomycetes</taxon>
        <taxon>Micrococcales</taxon>
        <taxon>Microbacteriaceae</taxon>
        <taxon>Cryobacterium</taxon>
    </lineage>
</organism>
<reference evidence="2 3" key="1">
    <citation type="submission" date="2016-06" db="EMBL/GenBank/DDBJ databases">
        <title>Genome sequencing of Cryobacterium arcticum PAMC 27867.</title>
        <authorList>
            <person name="Lee J."/>
            <person name="Kim O.-S."/>
        </authorList>
    </citation>
    <scope>NUCLEOTIDE SEQUENCE [LARGE SCALE GENOMIC DNA]</scope>
    <source>
        <strain evidence="2 3">PAMC 27867</strain>
    </source>
</reference>
<evidence type="ECO:0008006" key="4">
    <source>
        <dbReference type="Google" id="ProtNLM"/>
    </source>
</evidence>
<dbReference type="EMBL" id="CP016282">
    <property type="protein sequence ID" value="ANP71831.1"/>
    <property type="molecule type" value="Genomic_DNA"/>
</dbReference>
<dbReference type="AlphaFoldDB" id="A0A1B1BGV0"/>
<feature type="signal peptide" evidence="1">
    <location>
        <begin position="1"/>
        <end position="26"/>
    </location>
</feature>
<dbReference type="KEGG" id="cart:PA27867_0864"/>
<protein>
    <recommendedName>
        <fullName evidence="4">Lipoprotein</fullName>
    </recommendedName>
</protein>
<keyword evidence="3" id="KW-1185">Reference proteome</keyword>
<dbReference type="STRING" id="670052.PA27867_0864"/>
<evidence type="ECO:0000313" key="2">
    <source>
        <dbReference type="EMBL" id="ANP71831.1"/>
    </source>
</evidence>
<dbReference type="PROSITE" id="PS51257">
    <property type="entry name" value="PROKAR_LIPOPROTEIN"/>
    <property type="match status" value="1"/>
</dbReference>
<dbReference type="Proteomes" id="UP000092582">
    <property type="component" value="Chromosome 1"/>
</dbReference>
<evidence type="ECO:0000313" key="3">
    <source>
        <dbReference type="Proteomes" id="UP000092582"/>
    </source>
</evidence>